<comment type="caution">
    <text evidence="2">The sequence shown here is derived from an EMBL/GenBank/DDBJ whole genome shotgun (WGS) entry which is preliminary data.</text>
</comment>
<reference evidence="2 3" key="1">
    <citation type="submission" date="2024-01" db="EMBL/GenBank/DDBJ databases">
        <title>Complete genome of Cladobotryum mycophilum ATHUM6906.</title>
        <authorList>
            <person name="Christinaki A.C."/>
            <person name="Myridakis A.I."/>
            <person name="Kouvelis V.N."/>
        </authorList>
    </citation>
    <scope>NUCLEOTIDE SEQUENCE [LARGE SCALE GENOMIC DNA]</scope>
    <source>
        <strain evidence="2 3">ATHUM6906</strain>
    </source>
</reference>
<evidence type="ECO:0000313" key="3">
    <source>
        <dbReference type="Proteomes" id="UP001338125"/>
    </source>
</evidence>
<sequence>MQFTTLFTLALASLTVAQEEKPLKATLYSNYGFTGQELVITEANTCTVIAGAQGLADGLHSIKLEHAFCYTFTDPECTLFFGQGYDTSRAQVENGDGQVAMKCLPYNN</sequence>
<protein>
    <submittedName>
        <fullName evidence="2">Uncharacterized protein</fullName>
    </submittedName>
</protein>
<keyword evidence="1" id="KW-0732">Signal</keyword>
<dbReference type="EMBL" id="JAVFKD010000002">
    <property type="protein sequence ID" value="KAK5996470.1"/>
    <property type="molecule type" value="Genomic_DNA"/>
</dbReference>
<keyword evidence="3" id="KW-1185">Reference proteome</keyword>
<gene>
    <name evidence="2" type="ORF">PT974_01804</name>
</gene>
<dbReference type="Proteomes" id="UP001338125">
    <property type="component" value="Unassembled WGS sequence"/>
</dbReference>
<organism evidence="2 3">
    <name type="scientific">Cladobotryum mycophilum</name>
    <dbReference type="NCBI Taxonomy" id="491253"/>
    <lineage>
        <taxon>Eukaryota</taxon>
        <taxon>Fungi</taxon>
        <taxon>Dikarya</taxon>
        <taxon>Ascomycota</taxon>
        <taxon>Pezizomycotina</taxon>
        <taxon>Sordariomycetes</taxon>
        <taxon>Hypocreomycetidae</taxon>
        <taxon>Hypocreales</taxon>
        <taxon>Hypocreaceae</taxon>
        <taxon>Cladobotryum</taxon>
    </lineage>
</organism>
<proteinExistence type="predicted"/>
<evidence type="ECO:0000313" key="2">
    <source>
        <dbReference type="EMBL" id="KAK5996470.1"/>
    </source>
</evidence>
<accession>A0ABR0SXF0</accession>
<evidence type="ECO:0000256" key="1">
    <source>
        <dbReference type="SAM" id="SignalP"/>
    </source>
</evidence>
<name>A0ABR0SXF0_9HYPO</name>
<feature type="signal peptide" evidence="1">
    <location>
        <begin position="1"/>
        <end position="17"/>
    </location>
</feature>
<feature type="chain" id="PRO_5047010371" evidence="1">
    <location>
        <begin position="18"/>
        <end position="108"/>
    </location>
</feature>